<dbReference type="PANTHER" id="PTHR22604">
    <property type="entry name" value="OXIDOREDUCTASES"/>
    <property type="match status" value="1"/>
</dbReference>
<dbReference type="PANTHER" id="PTHR22604:SF105">
    <property type="entry name" value="TRANS-1,2-DIHYDROBENZENE-1,2-DIOL DEHYDROGENASE"/>
    <property type="match status" value="1"/>
</dbReference>
<dbReference type="GO" id="GO:0000166">
    <property type="term" value="F:nucleotide binding"/>
    <property type="evidence" value="ECO:0007669"/>
    <property type="project" value="InterPro"/>
</dbReference>
<evidence type="ECO:0000259" key="5">
    <source>
        <dbReference type="Pfam" id="PF22725"/>
    </source>
</evidence>
<reference evidence="6 7" key="1">
    <citation type="submission" date="2019-01" db="EMBL/GenBank/DDBJ databases">
        <title>Nocardioides guangzhouensis sp. nov., an actinobacterium isolated from soil.</title>
        <authorList>
            <person name="Fu Y."/>
            <person name="Cai Y."/>
            <person name="Lin Z."/>
            <person name="Chen P."/>
        </authorList>
    </citation>
    <scope>NUCLEOTIDE SEQUENCE [LARGE SCALE GENOMIC DNA]</scope>
    <source>
        <strain evidence="6 7">NBRC 105384</strain>
    </source>
</reference>
<feature type="region of interest" description="Disordered" evidence="3">
    <location>
        <begin position="1"/>
        <end position="33"/>
    </location>
</feature>
<feature type="domain" description="Gfo/Idh/MocA-like oxidoreductase N-terminal" evidence="4">
    <location>
        <begin position="43"/>
        <end position="157"/>
    </location>
</feature>
<feature type="compositionally biased region" description="Pro residues" evidence="3">
    <location>
        <begin position="11"/>
        <end position="21"/>
    </location>
</feature>
<dbReference type="OrthoDB" id="9815825at2"/>
<feature type="domain" description="GFO/IDH/MocA-like oxidoreductase" evidence="5">
    <location>
        <begin position="168"/>
        <end position="282"/>
    </location>
</feature>
<dbReference type="Gene3D" id="3.30.360.10">
    <property type="entry name" value="Dihydrodipicolinate Reductase, domain 2"/>
    <property type="match status" value="1"/>
</dbReference>
<dbReference type="RefSeq" id="WP_129986393.1">
    <property type="nucleotide sequence ID" value="NZ_SDPU01000018.1"/>
</dbReference>
<organism evidence="6 7">
    <name type="scientific">Nocardioides iriomotensis</name>
    <dbReference type="NCBI Taxonomy" id="715784"/>
    <lineage>
        <taxon>Bacteria</taxon>
        <taxon>Bacillati</taxon>
        <taxon>Actinomycetota</taxon>
        <taxon>Actinomycetes</taxon>
        <taxon>Propionibacteriales</taxon>
        <taxon>Nocardioidaceae</taxon>
        <taxon>Nocardioides</taxon>
    </lineage>
</organism>
<gene>
    <name evidence="6" type="ORF">ETU37_06265</name>
</gene>
<dbReference type="Proteomes" id="UP000291189">
    <property type="component" value="Unassembled WGS sequence"/>
</dbReference>
<dbReference type="InterPro" id="IPR050984">
    <property type="entry name" value="Gfo/Idh/MocA_domain"/>
</dbReference>
<comment type="similarity">
    <text evidence="1">Belongs to the Gfo/Idh/MocA family.</text>
</comment>
<comment type="caution">
    <text evidence="6">The sequence shown here is derived from an EMBL/GenBank/DDBJ whole genome shotgun (WGS) entry which is preliminary data.</text>
</comment>
<dbReference type="Pfam" id="PF01408">
    <property type="entry name" value="GFO_IDH_MocA"/>
    <property type="match status" value="1"/>
</dbReference>
<evidence type="ECO:0000313" key="7">
    <source>
        <dbReference type="Proteomes" id="UP000291189"/>
    </source>
</evidence>
<evidence type="ECO:0000256" key="1">
    <source>
        <dbReference type="ARBA" id="ARBA00010928"/>
    </source>
</evidence>
<name>A0A4Q5J477_9ACTN</name>
<dbReference type="Pfam" id="PF22725">
    <property type="entry name" value="GFO_IDH_MocA_C3"/>
    <property type="match status" value="1"/>
</dbReference>
<evidence type="ECO:0000256" key="3">
    <source>
        <dbReference type="SAM" id="MobiDB-lite"/>
    </source>
</evidence>
<dbReference type="InterPro" id="IPR000683">
    <property type="entry name" value="Gfo/Idh/MocA-like_OxRdtase_N"/>
</dbReference>
<dbReference type="Gene3D" id="3.40.50.720">
    <property type="entry name" value="NAD(P)-binding Rossmann-like Domain"/>
    <property type="match status" value="1"/>
</dbReference>
<sequence length="364" mass="38690">MQSNQASRPVPNVPTPLPVNLPDPQVQAGPVRAEPLPADRPVRWGILATGKIAGGFAGNLAHLPDAEVAAVGARRLESAEAFARQHGGRPHEGYEALVADPAVDVVYVASPHALHKEHVLLAFEAGKPVLCEKALTLTADDAAYLVAQARERGLFFMEAMWMRCNPLIRRIQQLLATGELGPVTQVRADLGFRVDHPPTDRLLDPALGGGALLDMGVYPVTFAHLFLGHPDKVAAVAALSEAGADLNLAMSFGYASGAVAALTASMVGPSPCTASIATDRGRFDLPEGFHHPVTATWTSEDHVETIEAPVIGSGLANEALEVMRCLRNGETESPLVPLDETVDLMRLMDDVRRQVGVVYAADRS</sequence>
<evidence type="ECO:0000259" key="4">
    <source>
        <dbReference type="Pfam" id="PF01408"/>
    </source>
</evidence>
<keyword evidence="2" id="KW-0560">Oxidoreductase</keyword>
<proteinExistence type="inferred from homology"/>
<evidence type="ECO:0000256" key="2">
    <source>
        <dbReference type="ARBA" id="ARBA00023002"/>
    </source>
</evidence>
<evidence type="ECO:0000313" key="6">
    <source>
        <dbReference type="EMBL" id="RYU13432.1"/>
    </source>
</evidence>
<keyword evidence="7" id="KW-1185">Reference proteome</keyword>
<dbReference type="SUPFAM" id="SSF51735">
    <property type="entry name" value="NAD(P)-binding Rossmann-fold domains"/>
    <property type="match status" value="1"/>
</dbReference>
<dbReference type="InterPro" id="IPR036291">
    <property type="entry name" value="NAD(P)-bd_dom_sf"/>
</dbReference>
<accession>A0A4Q5J477</accession>
<dbReference type="GO" id="GO:0016491">
    <property type="term" value="F:oxidoreductase activity"/>
    <property type="evidence" value="ECO:0007669"/>
    <property type="project" value="UniProtKB-KW"/>
</dbReference>
<dbReference type="InterPro" id="IPR055170">
    <property type="entry name" value="GFO_IDH_MocA-like_dom"/>
</dbReference>
<dbReference type="AlphaFoldDB" id="A0A4Q5J477"/>
<protein>
    <submittedName>
        <fullName evidence="6">Gfo/Idh/MocA family oxidoreductase</fullName>
    </submittedName>
</protein>
<dbReference type="EMBL" id="SDPU01000018">
    <property type="protein sequence ID" value="RYU13432.1"/>
    <property type="molecule type" value="Genomic_DNA"/>
</dbReference>
<dbReference type="SUPFAM" id="SSF55347">
    <property type="entry name" value="Glyceraldehyde-3-phosphate dehydrogenase-like, C-terminal domain"/>
    <property type="match status" value="1"/>
</dbReference>